<dbReference type="InterPro" id="IPR050061">
    <property type="entry name" value="MurCDEF_pg_biosynth"/>
</dbReference>
<dbReference type="STRING" id="880157.AB204_05635"/>
<dbReference type="PANTHER" id="PTHR43445">
    <property type="entry name" value="UDP-N-ACETYLMURAMATE--L-ALANINE LIGASE-RELATED"/>
    <property type="match status" value="1"/>
</dbReference>
<evidence type="ECO:0000256" key="8">
    <source>
        <dbReference type="ARBA" id="ARBA00023316"/>
    </source>
</evidence>
<evidence type="ECO:0000259" key="12">
    <source>
        <dbReference type="Pfam" id="PF08245"/>
    </source>
</evidence>
<evidence type="ECO:0000256" key="4">
    <source>
        <dbReference type="ARBA" id="ARBA00022840"/>
    </source>
</evidence>
<dbReference type="SUPFAM" id="SSF51984">
    <property type="entry name" value="MurCD N-terminal domain"/>
    <property type="match status" value="1"/>
</dbReference>
<dbReference type="InterPro" id="IPR036615">
    <property type="entry name" value="Mur_ligase_C_dom_sf"/>
</dbReference>
<evidence type="ECO:0000259" key="11">
    <source>
        <dbReference type="Pfam" id="PF02875"/>
    </source>
</evidence>
<keyword evidence="4 9" id="KW-0067">ATP-binding</keyword>
<keyword evidence="1 9" id="KW-0436">Ligase</keyword>
<dbReference type="GO" id="GO:0008360">
    <property type="term" value="P:regulation of cell shape"/>
    <property type="evidence" value="ECO:0007669"/>
    <property type="project" value="UniProtKB-KW"/>
</dbReference>
<organism evidence="13 14">
    <name type="scientific">Xenorhabdus khoisanae</name>
    <dbReference type="NCBI Taxonomy" id="880157"/>
    <lineage>
        <taxon>Bacteria</taxon>
        <taxon>Pseudomonadati</taxon>
        <taxon>Pseudomonadota</taxon>
        <taxon>Gammaproteobacteria</taxon>
        <taxon>Enterobacterales</taxon>
        <taxon>Morganellaceae</taxon>
        <taxon>Xenorhabdus</taxon>
    </lineage>
</organism>
<dbReference type="Gene3D" id="3.40.1190.10">
    <property type="entry name" value="Mur-like, catalytic domain"/>
    <property type="match status" value="1"/>
</dbReference>
<keyword evidence="6 9" id="KW-0573">Peptidoglycan synthesis</keyword>
<proteinExistence type="inferred from homology"/>
<keyword evidence="9" id="KW-0460">Magnesium</keyword>
<name>A0A0J5IS89_9GAMM</name>
<dbReference type="Pfam" id="PF01225">
    <property type="entry name" value="Mur_ligase"/>
    <property type="match status" value="1"/>
</dbReference>
<evidence type="ECO:0000313" key="14">
    <source>
        <dbReference type="Proteomes" id="UP000036277"/>
    </source>
</evidence>
<dbReference type="FunFam" id="3.90.190.20:FF:000002">
    <property type="entry name" value="UDP-N-acetylmuramate--L-alanyl-gamma-D-glutamyl-meso-2,6-diaminoheptandioate ligase"/>
    <property type="match status" value="1"/>
</dbReference>
<evidence type="ECO:0000256" key="2">
    <source>
        <dbReference type="ARBA" id="ARBA00022618"/>
    </source>
</evidence>
<keyword evidence="2 9" id="KW-0132">Cell division</keyword>
<comment type="cofactor">
    <cofactor evidence="9">
        <name>Mg(2+)</name>
        <dbReference type="ChEBI" id="CHEBI:18420"/>
    </cofactor>
</comment>
<gene>
    <name evidence="9" type="primary">mpl</name>
    <name evidence="13" type="ORF">AB204_05635</name>
</gene>
<comment type="catalytic activity">
    <reaction evidence="9">
        <text>UDP-N-acetyl-alpha-D-muramate + L-alanyl-gamma-D-glutamyl-meso-2,6-diaminopimelate + ATP = UDP-N-acetyl-alpha-D-muramoyl-L-alanyl-gamma-D-glutamyl-meso-2,6-diaminopimelate + ADP + phosphate + H(+)</text>
        <dbReference type="Rhea" id="RHEA:29563"/>
        <dbReference type="ChEBI" id="CHEBI:15378"/>
        <dbReference type="ChEBI" id="CHEBI:30616"/>
        <dbReference type="ChEBI" id="CHEBI:43474"/>
        <dbReference type="ChEBI" id="CHEBI:61401"/>
        <dbReference type="ChEBI" id="CHEBI:70757"/>
        <dbReference type="ChEBI" id="CHEBI:83905"/>
        <dbReference type="ChEBI" id="CHEBI:456216"/>
        <dbReference type="EC" id="6.3.2.45"/>
    </reaction>
</comment>
<sequence length="456" mass="50099">MRIHILGICGTFMGGLAILARSLGHEVTGSDANVYPPMSTLLEKQGIELIQGYDPAQLDPVPDIVIIGNAMTRGNPCVEAVLDRGIPYTSGPQWLHDYVLPERWVLAVAGTHGKTTTAGMLAWILEACGYKPGFLIGGVPGNFDVSAQIGESPFFVIEADEYDSAFFDKRSKFVHYSPRTLIMNNLEFDHADIFENLAAIQKQFHHLVRVVPSTGKIIAPDNDINLKQVLSMGYWSELEQLGETGNWQAKKVSQDSSHYQVFHHGEWVGEVNWSLVGEHNMHNGLIAIAAAHHVGVQPVDACQALGEFINARRRLELCGEVNQISVYDDFAHHPTAILATLEALRSKVGGMARILAVLEPRSNTMKMGMSKNDIAPSMGRADEVFLYQPVNIPWQVVEIAEQCIQPARWSADIDVLVRMIVETAQPGDHILIMSNGGFDGIHEKLLAELAKKANAA</sequence>
<keyword evidence="8 9" id="KW-0961">Cell wall biogenesis/degradation</keyword>
<keyword evidence="3 9" id="KW-0547">Nucleotide-binding</keyword>
<dbReference type="OrthoDB" id="9804126at2"/>
<dbReference type="AlphaFoldDB" id="A0A0J5IS89"/>
<dbReference type="RefSeq" id="WP_047962402.1">
    <property type="nucleotide sequence ID" value="NZ_CAWMBG010000030.1"/>
</dbReference>
<dbReference type="Gene3D" id="3.40.50.720">
    <property type="entry name" value="NAD(P)-binding Rossmann-like Domain"/>
    <property type="match status" value="1"/>
</dbReference>
<feature type="domain" description="Mur ligase N-terminal catalytic" evidence="10">
    <location>
        <begin position="2"/>
        <end position="97"/>
    </location>
</feature>
<evidence type="ECO:0000256" key="9">
    <source>
        <dbReference type="HAMAP-Rule" id="MF_02020"/>
    </source>
</evidence>
<dbReference type="InterPro" id="IPR004101">
    <property type="entry name" value="Mur_ligase_C"/>
</dbReference>
<dbReference type="PATRIC" id="fig|880157.4.peg.1178"/>
<dbReference type="PANTHER" id="PTHR43445:SF5">
    <property type="entry name" value="UDP-N-ACETYLMURAMATE--L-ALANYL-GAMMA-D-GLUTAMYL-MESO-2,6-DIAMINOHEPTANDIOATE LIGASE"/>
    <property type="match status" value="1"/>
</dbReference>
<evidence type="ECO:0000256" key="6">
    <source>
        <dbReference type="ARBA" id="ARBA00022984"/>
    </source>
</evidence>
<keyword evidence="7 9" id="KW-0131">Cell cycle</keyword>
<keyword evidence="14" id="KW-1185">Reference proteome</keyword>
<dbReference type="GO" id="GO:0009252">
    <property type="term" value="P:peptidoglycan biosynthetic process"/>
    <property type="evidence" value="ECO:0007669"/>
    <property type="project" value="UniProtKB-UniRule"/>
</dbReference>
<dbReference type="GO" id="GO:0071555">
    <property type="term" value="P:cell wall organization"/>
    <property type="evidence" value="ECO:0007669"/>
    <property type="project" value="UniProtKB-KW"/>
</dbReference>
<keyword evidence="5 9" id="KW-0133">Cell shape</keyword>
<dbReference type="EC" id="6.3.2.45" evidence="9"/>
<evidence type="ECO:0000313" key="13">
    <source>
        <dbReference type="EMBL" id="KMJ46055.1"/>
    </source>
</evidence>
<dbReference type="FunFam" id="3.40.1190.10:FF:000003">
    <property type="entry name" value="UDP-N-acetylmuramate--L-alanyl-gamma-D-glutamyl-meso-2,6-diaminoheptandioate ligase"/>
    <property type="match status" value="1"/>
</dbReference>
<dbReference type="EMBL" id="LFCV01000030">
    <property type="protein sequence ID" value="KMJ46055.1"/>
    <property type="molecule type" value="Genomic_DNA"/>
</dbReference>
<accession>A0A0J5IS89</accession>
<dbReference type="SUPFAM" id="SSF53623">
    <property type="entry name" value="MurD-like peptide ligases, catalytic domain"/>
    <property type="match status" value="1"/>
</dbReference>
<evidence type="ECO:0000259" key="10">
    <source>
        <dbReference type="Pfam" id="PF01225"/>
    </source>
</evidence>
<dbReference type="GO" id="GO:0005524">
    <property type="term" value="F:ATP binding"/>
    <property type="evidence" value="ECO:0007669"/>
    <property type="project" value="UniProtKB-UniRule"/>
</dbReference>
<protein>
    <recommendedName>
        <fullName evidence="9">UDP-N-acetylmuramate--L-alanyl-gamma-D-glutamyl-meso-2,6-diaminoheptandioate ligase</fullName>
        <ecNumber evidence="9">6.3.2.45</ecNumber>
    </recommendedName>
    <alternativeName>
        <fullName evidence="9">Murein peptide ligase</fullName>
    </alternativeName>
    <alternativeName>
        <fullName evidence="9">UDP-N-acetylmuramate:L-alanyl-gamma-D-glutamyl-meso-diaminopimelate ligase</fullName>
    </alternativeName>
</protein>
<dbReference type="Pfam" id="PF08245">
    <property type="entry name" value="Mur_ligase_M"/>
    <property type="match status" value="1"/>
</dbReference>
<dbReference type="SUPFAM" id="SSF53244">
    <property type="entry name" value="MurD-like peptide ligases, peptide-binding domain"/>
    <property type="match status" value="1"/>
</dbReference>
<comment type="pathway">
    <text evidence="9">Cell wall biogenesis; peptidoglycan recycling.</text>
</comment>
<dbReference type="HAMAP" id="MF_02020">
    <property type="entry name" value="Mpl"/>
    <property type="match status" value="1"/>
</dbReference>
<evidence type="ECO:0000256" key="7">
    <source>
        <dbReference type="ARBA" id="ARBA00023306"/>
    </source>
</evidence>
<dbReference type="GO" id="GO:0106418">
    <property type="term" value="F:UDP-N-acetylmuramate-L-alanyl-gamma-D-glutamyl-meso-2,6-diaminoheptanedioate ligase activity"/>
    <property type="evidence" value="ECO:0007669"/>
    <property type="project" value="UniProtKB-EC"/>
</dbReference>
<dbReference type="Pfam" id="PF02875">
    <property type="entry name" value="Mur_ligase_C"/>
    <property type="match status" value="1"/>
</dbReference>
<comment type="function">
    <text evidence="9">Reutilizes the intact tripeptide L-alanyl-gamma-D-glutamyl-meso-diaminopimelate by linking it to UDP-N-acetylmuramate.</text>
</comment>
<dbReference type="InterPro" id="IPR036565">
    <property type="entry name" value="Mur-like_cat_sf"/>
</dbReference>
<comment type="similarity">
    <text evidence="9">Belongs to the MurCDEF family. Mpl subfamily.</text>
</comment>
<feature type="domain" description="Mur ligase C-terminal" evidence="11">
    <location>
        <begin position="313"/>
        <end position="436"/>
    </location>
</feature>
<dbReference type="InterPro" id="IPR005757">
    <property type="entry name" value="Mpl"/>
</dbReference>
<dbReference type="CDD" id="cd01983">
    <property type="entry name" value="SIMIBI"/>
    <property type="match status" value="1"/>
</dbReference>
<dbReference type="InterPro" id="IPR013221">
    <property type="entry name" value="Mur_ligase_cen"/>
</dbReference>
<dbReference type="GO" id="GO:0009254">
    <property type="term" value="P:peptidoglycan turnover"/>
    <property type="evidence" value="ECO:0007669"/>
    <property type="project" value="UniProtKB-UniRule"/>
</dbReference>
<dbReference type="UniPathway" id="UPA00544"/>
<reference evidence="13 14" key="1">
    <citation type="submission" date="2015-06" db="EMBL/GenBank/DDBJ databases">
        <title>Draft Whole-Genome Sequence of the Entomopathogenic Bacterium Xenorhabdus khoisanae.</title>
        <authorList>
            <person name="Naidoo S."/>
            <person name="Featherston J."/>
            <person name="Gray V.M."/>
        </authorList>
    </citation>
    <scope>NUCLEOTIDE SEQUENCE [LARGE SCALE GENOMIC DNA]</scope>
    <source>
        <strain evidence="13 14">MCB</strain>
    </source>
</reference>
<dbReference type="InterPro" id="IPR000713">
    <property type="entry name" value="Mur_ligase_N"/>
</dbReference>
<dbReference type="Gene3D" id="3.90.190.20">
    <property type="entry name" value="Mur ligase, C-terminal domain"/>
    <property type="match status" value="1"/>
</dbReference>
<evidence type="ECO:0000256" key="3">
    <source>
        <dbReference type="ARBA" id="ARBA00022741"/>
    </source>
</evidence>
<dbReference type="NCBIfam" id="TIGR01081">
    <property type="entry name" value="mpl"/>
    <property type="match status" value="1"/>
</dbReference>
<evidence type="ECO:0000256" key="5">
    <source>
        <dbReference type="ARBA" id="ARBA00022960"/>
    </source>
</evidence>
<comment type="caution">
    <text evidence="13">The sequence shown here is derived from an EMBL/GenBank/DDBJ whole genome shotgun (WGS) entry which is preliminary data.</text>
</comment>
<feature type="domain" description="Mur ligase central" evidence="12">
    <location>
        <begin position="108"/>
        <end position="291"/>
    </location>
</feature>
<evidence type="ECO:0000256" key="1">
    <source>
        <dbReference type="ARBA" id="ARBA00022598"/>
    </source>
</evidence>
<dbReference type="GO" id="GO:0051301">
    <property type="term" value="P:cell division"/>
    <property type="evidence" value="ECO:0007669"/>
    <property type="project" value="UniProtKB-KW"/>
</dbReference>
<feature type="binding site" evidence="9">
    <location>
        <begin position="110"/>
        <end position="116"/>
    </location>
    <ligand>
        <name>ATP</name>
        <dbReference type="ChEBI" id="CHEBI:30616"/>
    </ligand>
</feature>
<dbReference type="Proteomes" id="UP000036277">
    <property type="component" value="Unassembled WGS sequence"/>
</dbReference>